<dbReference type="OrthoDB" id="5445534at2"/>
<dbReference type="InterPro" id="IPR001670">
    <property type="entry name" value="ADH_Fe/GldA"/>
</dbReference>
<dbReference type="FunFam" id="3.40.50.1970:FF:000003">
    <property type="entry name" value="Alcohol dehydrogenase, iron-containing"/>
    <property type="match status" value="1"/>
</dbReference>
<sequence>MSFNMYVPARVLFGAGQLSNLHVQKMPGKKAMIVISKGKSVKENGYLARTEEQLKLAGVESVVFDKVEANPLKSTVMAGAAFARENGCDFIIALGGGSSMDAAKAIAVMATNDGDCWDYIHGGSGKGMPIEHKPLPLIAITTTAGTGSEVDPWGVITNEEKHEKIGFGGIDDLFPVLAIVDPELMLTVPPKYTAYQGFDALFHSVEGYVSKGANLMSDMYAITAIENIARNLAKAVKDGKDIDAREKVAFGNTLSGIVMCVGAVTSQHSLEHAMSAYHQELPHGAGLIMISKAYFTHFINKHVCDDRFVRMAKAMGMEDAKQPMDFITMLVKLQEDCGVADLKMSDYGIRPEEFETLAKNAKDTMGGLFMFDRSELSIEDCVAIFEASYK</sequence>
<dbReference type="InterPro" id="IPR039697">
    <property type="entry name" value="Alcohol_dehydrogenase_Fe"/>
</dbReference>
<dbReference type="PANTHER" id="PTHR11496">
    <property type="entry name" value="ALCOHOL DEHYDROGENASE"/>
    <property type="match status" value="1"/>
</dbReference>
<accession>A0A1I6EFV3</accession>
<dbReference type="Gene3D" id="3.40.50.1970">
    <property type="match status" value="1"/>
</dbReference>
<protein>
    <submittedName>
        <fullName evidence="4">Alcohol dehydrogenase</fullName>
    </submittedName>
</protein>
<dbReference type="PANTHER" id="PTHR11496:SF104">
    <property type="entry name" value="3-DEOXY-ALPHA-D-MANNO-OCTULOSONATE 8-OXIDASE"/>
    <property type="match status" value="1"/>
</dbReference>
<dbReference type="Pfam" id="PF00465">
    <property type="entry name" value="Fe-ADH"/>
    <property type="match status" value="1"/>
</dbReference>
<evidence type="ECO:0000313" key="5">
    <source>
        <dbReference type="Proteomes" id="UP000199584"/>
    </source>
</evidence>
<keyword evidence="5" id="KW-1185">Reference proteome</keyword>
<keyword evidence="1" id="KW-0560">Oxidoreductase</keyword>
<dbReference type="InterPro" id="IPR056798">
    <property type="entry name" value="ADH_Fe_C"/>
</dbReference>
<organism evidence="4 5">
    <name type="scientific">Desulfoscipio geothermicus DSM 3669</name>
    <dbReference type="NCBI Taxonomy" id="1121426"/>
    <lineage>
        <taxon>Bacteria</taxon>
        <taxon>Bacillati</taxon>
        <taxon>Bacillota</taxon>
        <taxon>Clostridia</taxon>
        <taxon>Eubacteriales</taxon>
        <taxon>Desulfallaceae</taxon>
        <taxon>Desulfoscipio</taxon>
    </lineage>
</organism>
<evidence type="ECO:0000313" key="4">
    <source>
        <dbReference type="EMBL" id="SFR16585.1"/>
    </source>
</evidence>
<dbReference type="Gene3D" id="1.20.1090.10">
    <property type="entry name" value="Dehydroquinate synthase-like - alpha domain"/>
    <property type="match status" value="1"/>
</dbReference>
<dbReference type="EMBL" id="FOYM01000041">
    <property type="protein sequence ID" value="SFR16585.1"/>
    <property type="molecule type" value="Genomic_DNA"/>
</dbReference>
<evidence type="ECO:0000259" key="2">
    <source>
        <dbReference type="Pfam" id="PF00465"/>
    </source>
</evidence>
<dbReference type="GO" id="GO:0004022">
    <property type="term" value="F:alcohol dehydrogenase (NAD+) activity"/>
    <property type="evidence" value="ECO:0007669"/>
    <property type="project" value="UniProtKB-ARBA"/>
</dbReference>
<dbReference type="Pfam" id="PF25137">
    <property type="entry name" value="ADH_Fe_C"/>
    <property type="match status" value="1"/>
</dbReference>
<dbReference type="Proteomes" id="UP000199584">
    <property type="component" value="Unassembled WGS sequence"/>
</dbReference>
<name>A0A1I6EFV3_9FIRM</name>
<reference evidence="5" key="1">
    <citation type="submission" date="2016-10" db="EMBL/GenBank/DDBJ databases">
        <authorList>
            <person name="Varghese N."/>
            <person name="Submissions S."/>
        </authorList>
    </citation>
    <scope>NUCLEOTIDE SEQUENCE [LARGE SCALE GENOMIC DNA]</scope>
    <source>
        <strain evidence="5">DSM 3669</strain>
    </source>
</reference>
<dbReference type="CDD" id="cd08185">
    <property type="entry name" value="Fe-ADH-like"/>
    <property type="match status" value="1"/>
</dbReference>
<dbReference type="GO" id="GO:0046872">
    <property type="term" value="F:metal ion binding"/>
    <property type="evidence" value="ECO:0007669"/>
    <property type="project" value="InterPro"/>
</dbReference>
<feature type="domain" description="Fe-containing alcohol dehydrogenase-like C-terminal" evidence="3">
    <location>
        <begin position="193"/>
        <end position="388"/>
    </location>
</feature>
<dbReference type="RefSeq" id="WP_092487394.1">
    <property type="nucleotide sequence ID" value="NZ_FOYM01000041.1"/>
</dbReference>
<proteinExistence type="predicted"/>
<evidence type="ECO:0000256" key="1">
    <source>
        <dbReference type="ARBA" id="ARBA00023002"/>
    </source>
</evidence>
<evidence type="ECO:0000259" key="3">
    <source>
        <dbReference type="Pfam" id="PF25137"/>
    </source>
</evidence>
<dbReference type="AlphaFoldDB" id="A0A1I6EFV3"/>
<feature type="domain" description="Alcohol dehydrogenase iron-type/glycerol dehydrogenase GldA" evidence="2">
    <location>
        <begin position="8"/>
        <end position="182"/>
    </location>
</feature>
<gene>
    <name evidence="4" type="ORF">SAMN05660706_1419</name>
</gene>
<dbReference type="SUPFAM" id="SSF56796">
    <property type="entry name" value="Dehydroquinate synthase-like"/>
    <property type="match status" value="1"/>
</dbReference>
<dbReference type="STRING" id="39060.SAMN05660706_1419"/>